<dbReference type="AlphaFoldDB" id="A0A1S0TY92"/>
<organism evidence="1">
    <name type="scientific">Loa loa</name>
    <name type="common">Eye worm</name>
    <name type="synonym">Filaria loa</name>
    <dbReference type="NCBI Taxonomy" id="7209"/>
    <lineage>
        <taxon>Eukaryota</taxon>
        <taxon>Metazoa</taxon>
        <taxon>Ecdysozoa</taxon>
        <taxon>Nematoda</taxon>
        <taxon>Chromadorea</taxon>
        <taxon>Rhabditida</taxon>
        <taxon>Spirurina</taxon>
        <taxon>Spiruromorpha</taxon>
        <taxon>Filarioidea</taxon>
        <taxon>Onchocercidae</taxon>
        <taxon>Loa</taxon>
    </lineage>
</organism>
<reference evidence="1" key="1">
    <citation type="submission" date="2012-04" db="EMBL/GenBank/DDBJ databases">
        <title>The Genome Sequence of Loa loa.</title>
        <authorList>
            <consortium name="The Broad Institute Genome Sequencing Platform"/>
            <consortium name="Broad Institute Genome Sequencing Center for Infectious Disease"/>
            <person name="Nutman T.B."/>
            <person name="Fink D.L."/>
            <person name="Russ C."/>
            <person name="Young S."/>
            <person name="Zeng Q."/>
            <person name="Gargeya S."/>
            <person name="Alvarado L."/>
            <person name="Berlin A."/>
            <person name="Chapman S.B."/>
            <person name="Chen Z."/>
            <person name="Freedman E."/>
            <person name="Gellesch M."/>
            <person name="Goldberg J."/>
            <person name="Griggs A."/>
            <person name="Gujja S."/>
            <person name="Heilman E.R."/>
            <person name="Heiman D."/>
            <person name="Howarth C."/>
            <person name="Mehta T."/>
            <person name="Neiman D."/>
            <person name="Pearson M."/>
            <person name="Roberts A."/>
            <person name="Saif S."/>
            <person name="Shea T."/>
            <person name="Shenoy N."/>
            <person name="Sisk P."/>
            <person name="Stolte C."/>
            <person name="Sykes S."/>
            <person name="White J."/>
            <person name="Yandava C."/>
            <person name="Haas B."/>
            <person name="Henn M.R."/>
            <person name="Nusbaum C."/>
            <person name="Birren B."/>
        </authorList>
    </citation>
    <scope>NUCLEOTIDE SEQUENCE [LARGE SCALE GENOMIC DNA]</scope>
</reference>
<accession>A0A1S0TY92</accession>
<dbReference type="RefSeq" id="XP_003141940.1">
    <property type="nucleotide sequence ID" value="XM_003141892.1"/>
</dbReference>
<dbReference type="GeneID" id="9943768"/>
<dbReference type="CTD" id="9943768"/>
<dbReference type="InParanoid" id="A0A1S0TY92"/>
<dbReference type="EMBL" id="JH712175">
    <property type="protein sequence ID" value="EFO22133.1"/>
    <property type="molecule type" value="Genomic_DNA"/>
</dbReference>
<gene>
    <name evidence="1" type="ORF">LOAG_06356</name>
</gene>
<dbReference type="KEGG" id="loa:LOAG_06356"/>
<name>A0A1S0TY92_LOALO</name>
<protein>
    <submittedName>
        <fullName evidence="1">Uncharacterized protein</fullName>
    </submittedName>
</protein>
<sequence length="145" mass="16469">MFTSSVKYRKCSYAAHCPLQSPQLSSENEMSKNPDVRYICEVDERLGLIVRLYAIVESSLQKIKAEMLIEQIRAQILPFDRTFGEHPVNNIGNDAQLANLLGTTLTSIERLCSQIHRERKEETPNIAIIIIRERLILCGILGDIV</sequence>
<proteinExistence type="predicted"/>
<evidence type="ECO:0000313" key="1">
    <source>
        <dbReference type="EMBL" id="EFO22133.1"/>
    </source>
</evidence>
<dbReference type="OrthoDB" id="5812874at2759"/>